<reference evidence="2 4" key="2">
    <citation type="submission" date="2023-11" db="EMBL/GenBank/DDBJ databases">
        <title>MicrobeMod: A computational toolkit for identifying prokaryotic methylation and restriction-modification with nanopore sequencing.</title>
        <authorList>
            <person name="Crits-Christoph A."/>
            <person name="Kang S.C."/>
            <person name="Lee H."/>
            <person name="Ostrov N."/>
        </authorList>
    </citation>
    <scope>NUCLEOTIDE SEQUENCE [LARGE SCALE GENOMIC DNA]</scope>
    <source>
        <strain evidence="2 4">ATCC 23090</strain>
    </source>
</reference>
<sequence length="120" mass="12546">MGIELRNGRIAWGDRGDTVQPGAKAFSKTTAASTSATTSSAMLTAILQAFSGNGIVDGTHGATGEGSLIVQSFTGSNYDKLKQKDPGQNLSDKPKAYLNYVLFDDAFTLVNGNSGVKQVQ</sequence>
<evidence type="ECO:0000313" key="1">
    <source>
        <dbReference type="EMBL" id="SFW86157.1"/>
    </source>
</evidence>
<dbReference type="RefSeq" id="WP_072365238.1">
    <property type="nucleotide sequence ID" value="NZ_CP139972.1"/>
</dbReference>
<protein>
    <submittedName>
        <fullName evidence="1">Uncharacterized protein</fullName>
    </submittedName>
</protein>
<reference evidence="1 3" key="1">
    <citation type="submission" date="2016-11" db="EMBL/GenBank/DDBJ databases">
        <authorList>
            <person name="Jaros S."/>
            <person name="Januszkiewicz K."/>
            <person name="Wedrychowicz H."/>
        </authorList>
    </citation>
    <scope>NUCLEOTIDE SEQUENCE [LARGE SCALE GENOMIC DNA]</scope>
    <source>
        <strain evidence="1 3">DSM 784</strain>
    </source>
</reference>
<accession>A0A1K1SQK0</accession>
<dbReference type="OrthoDB" id="676555at2"/>
<evidence type="ECO:0000313" key="4">
    <source>
        <dbReference type="Proteomes" id="UP001326715"/>
    </source>
</evidence>
<evidence type="ECO:0000313" key="3">
    <source>
        <dbReference type="Proteomes" id="UP000183788"/>
    </source>
</evidence>
<gene>
    <name evidence="1" type="ORF">SAMN05661012_05849</name>
    <name evidence="2" type="ORF">SR876_00595</name>
</gene>
<dbReference type="EMBL" id="FPIZ01000028">
    <property type="protein sequence ID" value="SFW86157.1"/>
    <property type="molecule type" value="Genomic_DNA"/>
</dbReference>
<organism evidence="1 3">
    <name type="scientific">Chitinophaga sancti</name>
    <dbReference type="NCBI Taxonomy" id="1004"/>
    <lineage>
        <taxon>Bacteria</taxon>
        <taxon>Pseudomonadati</taxon>
        <taxon>Bacteroidota</taxon>
        <taxon>Chitinophagia</taxon>
        <taxon>Chitinophagales</taxon>
        <taxon>Chitinophagaceae</taxon>
        <taxon>Chitinophaga</taxon>
    </lineage>
</organism>
<dbReference type="Proteomes" id="UP000183788">
    <property type="component" value="Unassembled WGS sequence"/>
</dbReference>
<name>A0A1K1SQK0_9BACT</name>
<proteinExistence type="predicted"/>
<evidence type="ECO:0000313" key="2">
    <source>
        <dbReference type="EMBL" id="WQG89976.1"/>
    </source>
</evidence>
<keyword evidence="4" id="KW-1185">Reference proteome</keyword>
<dbReference type="Proteomes" id="UP001326715">
    <property type="component" value="Chromosome"/>
</dbReference>
<dbReference type="EMBL" id="CP140154">
    <property type="protein sequence ID" value="WQG89976.1"/>
    <property type="molecule type" value="Genomic_DNA"/>
</dbReference>
<dbReference type="AlphaFoldDB" id="A0A1K1SQK0"/>
<dbReference type="STRING" id="1004.SAMN05661012_05849"/>